<organism evidence="1 2">
    <name type="scientific">Tanacetum coccineum</name>
    <dbReference type="NCBI Taxonomy" id="301880"/>
    <lineage>
        <taxon>Eukaryota</taxon>
        <taxon>Viridiplantae</taxon>
        <taxon>Streptophyta</taxon>
        <taxon>Embryophyta</taxon>
        <taxon>Tracheophyta</taxon>
        <taxon>Spermatophyta</taxon>
        <taxon>Magnoliopsida</taxon>
        <taxon>eudicotyledons</taxon>
        <taxon>Gunneridae</taxon>
        <taxon>Pentapetalae</taxon>
        <taxon>asterids</taxon>
        <taxon>campanulids</taxon>
        <taxon>Asterales</taxon>
        <taxon>Asteraceae</taxon>
        <taxon>Asteroideae</taxon>
        <taxon>Anthemideae</taxon>
        <taxon>Anthemidinae</taxon>
        <taxon>Tanacetum</taxon>
    </lineage>
</organism>
<evidence type="ECO:0000313" key="1">
    <source>
        <dbReference type="EMBL" id="GJT13933.1"/>
    </source>
</evidence>
<proteinExistence type="predicted"/>
<dbReference type="EMBL" id="BQNB010013271">
    <property type="protein sequence ID" value="GJT13933.1"/>
    <property type="molecule type" value="Genomic_DNA"/>
</dbReference>
<name>A0ABQ5BJI3_9ASTR</name>
<gene>
    <name evidence="1" type="ORF">Tco_0860975</name>
</gene>
<evidence type="ECO:0008006" key="3">
    <source>
        <dbReference type="Google" id="ProtNLM"/>
    </source>
</evidence>
<dbReference type="Proteomes" id="UP001151760">
    <property type="component" value="Unassembled WGS sequence"/>
</dbReference>
<comment type="caution">
    <text evidence="1">The sequence shown here is derived from an EMBL/GenBank/DDBJ whole genome shotgun (WGS) entry which is preliminary data.</text>
</comment>
<reference evidence="1" key="1">
    <citation type="journal article" date="2022" name="Int. J. Mol. Sci.">
        <title>Draft Genome of Tanacetum Coccineum: Genomic Comparison of Closely Related Tanacetum-Family Plants.</title>
        <authorList>
            <person name="Yamashiro T."/>
            <person name="Shiraishi A."/>
            <person name="Nakayama K."/>
            <person name="Satake H."/>
        </authorList>
    </citation>
    <scope>NUCLEOTIDE SEQUENCE</scope>
</reference>
<reference evidence="1" key="2">
    <citation type="submission" date="2022-01" db="EMBL/GenBank/DDBJ databases">
        <authorList>
            <person name="Yamashiro T."/>
            <person name="Shiraishi A."/>
            <person name="Satake H."/>
            <person name="Nakayama K."/>
        </authorList>
    </citation>
    <scope>NUCLEOTIDE SEQUENCE</scope>
</reference>
<keyword evidence="2" id="KW-1185">Reference proteome</keyword>
<accession>A0ABQ5BJI3</accession>
<protein>
    <recommendedName>
        <fullName evidence="3">Retrotransposon gag domain-containing protein</fullName>
    </recommendedName>
</protein>
<evidence type="ECO:0000313" key="2">
    <source>
        <dbReference type="Proteomes" id="UP001151760"/>
    </source>
</evidence>
<sequence>MDENMVCLLLKNHQDAMEKLAQQQAVDFQALFDTLRAELQATLGLLQNQQGGEGNQGALLPRSMRLDVPKFLGVGPESWIFSINEYFSLLNTPVDQRLQIVGFNLEGVAAEWFQWMTRNGPYGELDKVVSPPDEIVNISGPSGELDGASTLPDGRDTTKTVLDALECLVDNTSKLDSLSLIEVILRQPWSHTILDLTSVLTPSLLLDEFIAPPFLF</sequence>